<organism evidence="2 3">
    <name type="scientific">Sphingomonas canadensis</name>
    <dbReference type="NCBI Taxonomy" id="1219257"/>
    <lineage>
        <taxon>Bacteria</taxon>
        <taxon>Pseudomonadati</taxon>
        <taxon>Pseudomonadota</taxon>
        <taxon>Alphaproteobacteria</taxon>
        <taxon>Sphingomonadales</taxon>
        <taxon>Sphingomonadaceae</taxon>
        <taxon>Sphingomonas</taxon>
    </lineage>
</organism>
<evidence type="ECO:0000256" key="1">
    <source>
        <dbReference type="SAM" id="MobiDB-lite"/>
    </source>
</evidence>
<dbReference type="RefSeq" id="WP_264945210.1">
    <property type="nucleotide sequence ID" value="NZ_JAPDRA010000007.1"/>
</dbReference>
<evidence type="ECO:0000313" key="2">
    <source>
        <dbReference type="EMBL" id="MFD0947508.1"/>
    </source>
</evidence>
<dbReference type="SUPFAM" id="SSF55961">
    <property type="entry name" value="Bet v1-like"/>
    <property type="match status" value="1"/>
</dbReference>
<dbReference type="Pfam" id="PF10604">
    <property type="entry name" value="Polyketide_cyc2"/>
    <property type="match status" value="1"/>
</dbReference>
<name>A0ABW3HBF8_9SPHN</name>
<proteinExistence type="predicted"/>
<accession>A0ABW3HBF8</accession>
<dbReference type="InterPro" id="IPR023393">
    <property type="entry name" value="START-like_dom_sf"/>
</dbReference>
<dbReference type="Proteomes" id="UP001596977">
    <property type="component" value="Unassembled WGS sequence"/>
</dbReference>
<keyword evidence="3" id="KW-1185">Reference proteome</keyword>
<evidence type="ECO:0000313" key="3">
    <source>
        <dbReference type="Proteomes" id="UP001596977"/>
    </source>
</evidence>
<sequence>MIAVENEIAVAAPPAKVWRILTDFPGYKTWHPFIRLTGEAKAGAEIDYEYTSDLRTGRKRHSPGKITRLERNVAFEWAMGIRHFFEQVERYELAPHPLGTRLHHRVEFRGMVGFLFRGRPSRASHARMCKADDALRTLLAGKKPSPAKPPARNGRKQRR</sequence>
<gene>
    <name evidence="2" type="ORF">ACFQ1E_14245</name>
</gene>
<feature type="region of interest" description="Disordered" evidence="1">
    <location>
        <begin position="138"/>
        <end position="159"/>
    </location>
</feature>
<dbReference type="InterPro" id="IPR019587">
    <property type="entry name" value="Polyketide_cyclase/dehydratase"/>
</dbReference>
<dbReference type="EMBL" id="JBHTJG010000007">
    <property type="protein sequence ID" value="MFD0947508.1"/>
    <property type="molecule type" value="Genomic_DNA"/>
</dbReference>
<protein>
    <submittedName>
        <fullName evidence="2">SRPBCC family protein</fullName>
    </submittedName>
</protein>
<reference evidence="3" key="1">
    <citation type="journal article" date="2019" name="Int. J. Syst. Evol. Microbiol.">
        <title>The Global Catalogue of Microorganisms (GCM) 10K type strain sequencing project: providing services to taxonomists for standard genome sequencing and annotation.</title>
        <authorList>
            <consortium name="The Broad Institute Genomics Platform"/>
            <consortium name="The Broad Institute Genome Sequencing Center for Infectious Disease"/>
            <person name="Wu L."/>
            <person name="Ma J."/>
        </authorList>
    </citation>
    <scope>NUCLEOTIDE SEQUENCE [LARGE SCALE GENOMIC DNA]</scope>
    <source>
        <strain evidence="3">CCUG 62982</strain>
    </source>
</reference>
<dbReference type="Gene3D" id="3.30.530.20">
    <property type="match status" value="1"/>
</dbReference>
<comment type="caution">
    <text evidence="2">The sequence shown here is derived from an EMBL/GenBank/DDBJ whole genome shotgun (WGS) entry which is preliminary data.</text>
</comment>